<dbReference type="InterPro" id="IPR010982">
    <property type="entry name" value="Lambda_DNA-bd_dom_sf"/>
</dbReference>
<proteinExistence type="predicted"/>
<keyword evidence="4" id="KW-0472">Membrane</keyword>
<keyword evidence="7" id="KW-1185">Reference proteome</keyword>
<dbReference type="STRING" id="157838.AN964_06275"/>
<accession>A0A0Q3TGI0</accession>
<dbReference type="Pfam" id="PF01381">
    <property type="entry name" value="HTH_3"/>
    <property type="match status" value="1"/>
</dbReference>
<keyword evidence="6" id="KW-0238">DNA-binding</keyword>
<dbReference type="Proteomes" id="UP000051888">
    <property type="component" value="Unassembled WGS sequence"/>
</dbReference>
<dbReference type="GO" id="GO:0012505">
    <property type="term" value="C:endomembrane system"/>
    <property type="evidence" value="ECO:0007669"/>
    <property type="project" value="UniProtKB-SubCell"/>
</dbReference>
<protein>
    <submittedName>
        <fullName evidence="6">DNA-binding protein</fullName>
    </submittedName>
</protein>
<dbReference type="OrthoDB" id="9793277at2"/>
<dbReference type="InterPro" id="IPR010652">
    <property type="entry name" value="DUF1232"/>
</dbReference>
<evidence type="ECO:0000256" key="4">
    <source>
        <dbReference type="ARBA" id="ARBA00023136"/>
    </source>
</evidence>
<dbReference type="GO" id="GO:0003677">
    <property type="term" value="F:DNA binding"/>
    <property type="evidence" value="ECO:0007669"/>
    <property type="project" value="UniProtKB-KW"/>
</dbReference>
<evidence type="ECO:0000256" key="2">
    <source>
        <dbReference type="ARBA" id="ARBA00022692"/>
    </source>
</evidence>
<gene>
    <name evidence="6" type="ORF">AN964_06275</name>
</gene>
<dbReference type="PATRIC" id="fig|157838.3.peg.1405"/>
<evidence type="ECO:0000313" key="7">
    <source>
        <dbReference type="Proteomes" id="UP000051888"/>
    </source>
</evidence>
<organism evidence="6 7">
    <name type="scientific">Heyndrickxia shackletonii</name>
    <dbReference type="NCBI Taxonomy" id="157838"/>
    <lineage>
        <taxon>Bacteria</taxon>
        <taxon>Bacillati</taxon>
        <taxon>Bacillota</taxon>
        <taxon>Bacilli</taxon>
        <taxon>Bacillales</taxon>
        <taxon>Bacillaceae</taxon>
        <taxon>Heyndrickxia</taxon>
    </lineage>
</organism>
<dbReference type="AlphaFoldDB" id="A0A0Q3TGI0"/>
<dbReference type="Pfam" id="PF06803">
    <property type="entry name" value="DUF1232"/>
    <property type="match status" value="1"/>
</dbReference>
<dbReference type="SUPFAM" id="SSF47413">
    <property type="entry name" value="lambda repressor-like DNA-binding domains"/>
    <property type="match status" value="1"/>
</dbReference>
<name>A0A0Q3TGI0_9BACI</name>
<reference evidence="6 7" key="1">
    <citation type="submission" date="2015-09" db="EMBL/GenBank/DDBJ databases">
        <title>Genome sequencing project for genomic taxonomy and phylogenomics of Bacillus-like bacteria.</title>
        <authorList>
            <person name="Liu B."/>
            <person name="Wang J."/>
            <person name="Zhu Y."/>
            <person name="Liu G."/>
            <person name="Chen Q."/>
            <person name="Chen Z."/>
            <person name="Lan J."/>
            <person name="Che J."/>
            <person name="Ge C."/>
            <person name="Shi H."/>
            <person name="Pan Z."/>
            <person name="Liu X."/>
        </authorList>
    </citation>
    <scope>NUCLEOTIDE SEQUENCE [LARGE SCALE GENOMIC DNA]</scope>
    <source>
        <strain evidence="6 7">LMG 18435</strain>
    </source>
</reference>
<evidence type="ECO:0000313" key="6">
    <source>
        <dbReference type="EMBL" id="KQL53152.1"/>
    </source>
</evidence>
<comment type="subcellular location">
    <subcellularLocation>
        <location evidence="1">Endomembrane system</location>
        <topology evidence="1">Multi-pass membrane protein</topology>
    </subcellularLocation>
</comment>
<dbReference type="RefSeq" id="WP_055738878.1">
    <property type="nucleotide sequence ID" value="NZ_JAAIWL010000021.1"/>
</dbReference>
<dbReference type="PROSITE" id="PS50943">
    <property type="entry name" value="HTH_CROC1"/>
    <property type="match status" value="1"/>
</dbReference>
<evidence type="ECO:0000256" key="1">
    <source>
        <dbReference type="ARBA" id="ARBA00004127"/>
    </source>
</evidence>
<dbReference type="SMART" id="SM00530">
    <property type="entry name" value="HTH_XRE"/>
    <property type="match status" value="1"/>
</dbReference>
<evidence type="ECO:0000256" key="3">
    <source>
        <dbReference type="ARBA" id="ARBA00022989"/>
    </source>
</evidence>
<feature type="domain" description="HTH cro/C1-type" evidence="5">
    <location>
        <begin position="15"/>
        <end position="69"/>
    </location>
</feature>
<dbReference type="CDD" id="cd00093">
    <property type="entry name" value="HTH_XRE"/>
    <property type="match status" value="1"/>
</dbReference>
<evidence type="ECO:0000259" key="5">
    <source>
        <dbReference type="PROSITE" id="PS50943"/>
    </source>
</evidence>
<comment type="caution">
    <text evidence="6">The sequence shown here is derived from an EMBL/GenBank/DDBJ whole genome shotgun (WGS) entry which is preliminary data.</text>
</comment>
<keyword evidence="3" id="KW-1133">Transmembrane helix</keyword>
<sequence length="220" mass="24941">MSTEINGDHNLGLLIKALLKERMLSMRKLSALTGIDTATISRIANNKQKATPSHLQLLANHLDVPPAKLIQAAGYNLVLSENNDQSDMYQSIDAIQEILVSSNFLDHEFTVEKIHQELAKYEHFSLTKEGEQKILEEFETKVEEVRGAGPFIIELNKMFKSFREENLSIEKRTILGSVLLYFILSTDIIPDYVFPFGYLDDCLAVQIGLERLSKLEENNV</sequence>
<dbReference type="Gene3D" id="1.10.260.40">
    <property type="entry name" value="lambda repressor-like DNA-binding domains"/>
    <property type="match status" value="1"/>
</dbReference>
<dbReference type="EMBL" id="LJJC01000004">
    <property type="protein sequence ID" value="KQL53152.1"/>
    <property type="molecule type" value="Genomic_DNA"/>
</dbReference>
<dbReference type="InterPro" id="IPR001387">
    <property type="entry name" value="Cro/C1-type_HTH"/>
</dbReference>
<keyword evidence="2" id="KW-0812">Transmembrane</keyword>